<accession>A0A841RR72</accession>
<reference evidence="1 2" key="1">
    <citation type="submission" date="2020-08" db="EMBL/GenBank/DDBJ databases">
        <title>Genomic Encyclopedia of Type Strains, Phase IV (KMG-IV): sequencing the most valuable type-strain genomes for metagenomic binning, comparative biology and taxonomic classification.</title>
        <authorList>
            <person name="Goeker M."/>
        </authorList>
    </citation>
    <scope>NUCLEOTIDE SEQUENCE [LARGE SCALE GENOMIC DNA]</scope>
    <source>
        <strain evidence="1 2">DSM 11805</strain>
    </source>
</reference>
<evidence type="ECO:0000313" key="2">
    <source>
        <dbReference type="Proteomes" id="UP000572212"/>
    </source>
</evidence>
<gene>
    <name evidence="1" type="ORF">GGQ92_002529</name>
</gene>
<dbReference type="EMBL" id="JACHON010000015">
    <property type="protein sequence ID" value="MBB6513715.1"/>
    <property type="molecule type" value="Genomic_DNA"/>
</dbReference>
<sequence>MKRLLFLTFLLTLILGITTALFASSDIAKKEQLVLLENYEQYVKENQMESIEIHQQRDYIFSLYQKTENNNIGIVEYFPEKQTIVEVENNPELVFISMKGKAHNYIGLKFNQYAEDIGSVKIKIQNNDITFDVNRINEDGFTDTYLTIVEFDPDKIEEITLFDKNNQKLNTISR</sequence>
<dbReference type="RefSeq" id="WP_184249378.1">
    <property type="nucleotide sequence ID" value="NZ_BAAACU010000043.1"/>
</dbReference>
<comment type="caution">
    <text evidence="1">The sequence shown here is derived from an EMBL/GenBank/DDBJ whole genome shotgun (WGS) entry which is preliminary data.</text>
</comment>
<protein>
    <submittedName>
        <fullName evidence="1">Uncharacterized protein</fullName>
    </submittedName>
</protein>
<keyword evidence="2" id="KW-1185">Reference proteome</keyword>
<name>A0A841RR72_9BACI</name>
<evidence type="ECO:0000313" key="1">
    <source>
        <dbReference type="EMBL" id="MBB6513715.1"/>
    </source>
</evidence>
<proteinExistence type="predicted"/>
<dbReference type="Proteomes" id="UP000572212">
    <property type="component" value="Unassembled WGS sequence"/>
</dbReference>
<dbReference type="AlphaFoldDB" id="A0A841RR72"/>
<organism evidence="1 2">
    <name type="scientific">Gracilibacillus halotolerans</name>
    <dbReference type="NCBI Taxonomy" id="74386"/>
    <lineage>
        <taxon>Bacteria</taxon>
        <taxon>Bacillati</taxon>
        <taxon>Bacillota</taxon>
        <taxon>Bacilli</taxon>
        <taxon>Bacillales</taxon>
        <taxon>Bacillaceae</taxon>
        <taxon>Gracilibacillus</taxon>
    </lineage>
</organism>